<name>A0ACC1SAB5_9APHY</name>
<gene>
    <name evidence="1" type="ORF">NM688_g6985</name>
</gene>
<evidence type="ECO:0000313" key="2">
    <source>
        <dbReference type="Proteomes" id="UP001148662"/>
    </source>
</evidence>
<accession>A0ACC1SAB5</accession>
<comment type="caution">
    <text evidence="1">The sequence shown here is derived from an EMBL/GenBank/DDBJ whole genome shotgun (WGS) entry which is preliminary data.</text>
</comment>
<reference evidence="1" key="1">
    <citation type="submission" date="2022-07" db="EMBL/GenBank/DDBJ databases">
        <title>Genome Sequence of Phlebia brevispora.</title>
        <authorList>
            <person name="Buettner E."/>
        </authorList>
    </citation>
    <scope>NUCLEOTIDE SEQUENCE</scope>
    <source>
        <strain evidence="1">MPL23</strain>
    </source>
</reference>
<dbReference type="EMBL" id="JANHOG010001541">
    <property type="protein sequence ID" value="KAJ3535391.1"/>
    <property type="molecule type" value="Genomic_DNA"/>
</dbReference>
<sequence>MTDKLDSDSPGTLKDLLACGSPTESPSPNTPLHFDVLANIMVHIDKRADLLSFISTSSELYTSGLLFLLRFSHQISHDNLGPFHQFLTSKSPGSFLALRDLKFTFRGMERLSDSELELVADILHKARHLRSLRLQTELLRQFIAIAQAVASFASLHILSLDGYIDERTSFTLSQLHSPLKRVEMEFGDFGRKSSLTMLENFRDTLESAAIRGAVFSPTDLCYTKLTALEISMCSRLRLSILVPAFPNLRTLVVGPLDLYYTYRRATLEGLRAENIGYQKQHQGAMWRLFALTADAMALDVLALQTHVPSLTVTDFVVGGAWLRSTLATMQPLHLKIEVSDDEFEGFEGMSAMFSEGTEGLRQLDIDIYFPFHDAERWKIFEILLEELNALSEHTPRLAKLSLRLLIHWSSKHEEGTKVADKVCDSSDWHRLAHDLIKALPSIELLDLQAVTTKERQWCWQVGDGSSLTEISSDRYNVLTMEFEKNL</sequence>
<proteinExistence type="predicted"/>
<organism evidence="1 2">
    <name type="scientific">Phlebia brevispora</name>
    <dbReference type="NCBI Taxonomy" id="194682"/>
    <lineage>
        <taxon>Eukaryota</taxon>
        <taxon>Fungi</taxon>
        <taxon>Dikarya</taxon>
        <taxon>Basidiomycota</taxon>
        <taxon>Agaricomycotina</taxon>
        <taxon>Agaricomycetes</taxon>
        <taxon>Polyporales</taxon>
        <taxon>Meruliaceae</taxon>
        <taxon>Phlebia</taxon>
    </lineage>
</organism>
<evidence type="ECO:0000313" key="1">
    <source>
        <dbReference type="EMBL" id="KAJ3535391.1"/>
    </source>
</evidence>
<dbReference type="Proteomes" id="UP001148662">
    <property type="component" value="Unassembled WGS sequence"/>
</dbReference>
<keyword evidence="2" id="KW-1185">Reference proteome</keyword>
<protein>
    <submittedName>
        <fullName evidence="1">Uncharacterized protein</fullName>
    </submittedName>
</protein>